<accession>A0A415QQ00</accession>
<feature type="domain" description="FecR protein" evidence="2">
    <location>
        <begin position="183"/>
        <end position="277"/>
    </location>
</feature>
<organism evidence="4 5">
    <name type="scientific">Butyricimonas virosa</name>
    <dbReference type="NCBI Taxonomy" id="544645"/>
    <lineage>
        <taxon>Bacteria</taxon>
        <taxon>Pseudomonadati</taxon>
        <taxon>Bacteroidota</taxon>
        <taxon>Bacteroidia</taxon>
        <taxon>Bacteroidales</taxon>
        <taxon>Odoribacteraceae</taxon>
        <taxon>Butyricimonas</taxon>
    </lineage>
</organism>
<dbReference type="PANTHER" id="PTHR30273:SF2">
    <property type="entry name" value="PROTEIN FECR"/>
    <property type="match status" value="1"/>
</dbReference>
<feature type="domain" description="Protein FecR C-terminal" evidence="3">
    <location>
        <begin position="318"/>
        <end position="384"/>
    </location>
</feature>
<keyword evidence="1" id="KW-1133">Transmembrane helix</keyword>
<dbReference type="RefSeq" id="WP_118448415.1">
    <property type="nucleotide sequence ID" value="NZ_CABJDM010000002.1"/>
</dbReference>
<name>A0A415QQ00_9BACT</name>
<evidence type="ECO:0000313" key="5">
    <source>
        <dbReference type="Proteomes" id="UP000286038"/>
    </source>
</evidence>
<evidence type="ECO:0000256" key="1">
    <source>
        <dbReference type="SAM" id="Phobius"/>
    </source>
</evidence>
<dbReference type="EMBL" id="QRPV01000002">
    <property type="protein sequence ID" value="RHM46777.1"/>
    <property type="molecule type" value="Genomic_DNA"/>
</dbReference>
<keyword evidence="1" id="KW-0812">Transmembrane</keyword>
<dbReference type="GO" id="GO:0016989">
    <property type="term" value="F:sigma factor antagonist activity"/>
    <property type="evidence" value="ECO:0007669"/>
    <property type="project" value="TreeGrafter"/>
</dbReference>
<reference evidence="4 5" key="1">
    <citation type="submission" date="2018-08" db="EMBL/GenBank/DDBJ databases">
        <title>A genome reference for cultivated species of the human gut microbiota.</title>
        <authorList>
            <person name="Zou Y."/>
            <person name="Xue W."/>
            <person name="Luo G."/>
        </authorList>
    </citation>
    <scope>NUCLEOTIDE SEQUENCE [LARGE SCALE GENOMIC DNA]</scope>
    <source>
        <strain evidence="4 5">AF34-33</strain>
    </source>
</reference>
<keyword evidence="1" id="KW-0472">Membrane</keyword>
<dbReference type="InterPro" id="IPR032508">
    <property type="entry name" value="FecR_C"/>
</dbReference>
<sequence>MEDEHVHIIINLLGKSLAGKITPGEQKDLDKLIREYSLEELVADLGDERYVMQHLRKYTKYDVKDGFQDFLNVVGETLPEKKTKIKWIYWCSVASVLLFVLGFLFFYHVENPKGDEIRGERKDRLENMESVRLFLADREEMVLEAGYDEKHLNSLGIFLSVGPRVLDYTRVRGRDSLIGEHTLVVPKGCLYKVILSDGTRVTLNADSRMRFPAVLGSSCRKVYLEGEAYFDVKRDENAPFFVEGRNFSVRVLGTTFNVMDYKDEEQSQVTLLSGSVEMCMKDTVVRLSPGKQAVLEKGKFVGQRLVDPLPYVSWLEDKFCFESERLENVLRKLSRWYDIVIECEQDEVNDIYFTGYIPNDIGLKEVLQLLEETADIKFFERDDKMLVRCVKN</sequence>
<dbReference type="Gene3D" id="2.60.120.1440">
    <property type="match status" value="1"/>
</dbReference>
<dbReference type="Pfam" id="PF16344">
    <property type="entry name" value="FecR_C"/>
    <property type="match status" value="1"/>
</dbReference>
<dbReference type="PANTHER" id="PTHR30273">
    <property type="entry name" value="PERIPLASMIC SIGNAL SENSOR AND SIGMA FACTOR ACTIVATOR FECR-RELATED"/>
    <property type="match status" value="1"/>
</dbReference>
<dbReference type="InterPro" id="IPR012373">
    <property type="entry name" value="Ferrdict_sens_TM"/>
</dbReference>
<dbReference type="InterPro" id="IPR006860">
    <property type="entry name" value="FecR"/>
</dbReference>
<evidence type="ECO:0000313" key="4">
    <source>
        <dbReference type="EMBL" id="RHM46777.1"/>
    </source>
</evidence>
<protein>
    <submittedName>
        <fullName evidence="4">DUF4974 domain-containing protein</fullName>
    </submittedName>
</protein>
<gene>
    <name evidence="4" type="ORF">DWZ68_02055</name>
</gene>
<feature type="transmembrane region" description="Helical" evidence="1">
    <location>
        <begin position="87"/>
        <end position="107"/>
    </location>
</feature>
<evidence type="ECO:0000259" key="3">
    <source>
        <dbReference type="Pfam" id="PF16344"/>
    </source>
</evidence>
<dbReference type="Gene3D" id="3.55.50.30">
    <property type="match status" value="1"/>
</dbReference>
<dbReference type="AlphaFoldDB" id="A0A415QQ00"/>
<proteinExistence type="predicted"/>
<dbReference type="Proteomes" id="UP000286038">
    <property type="component" value="Unassembled WGS sequence"/>
</dbReference>
<dbReference type="Pfam" id="PF04773">
    <property type="entry name" value="FecR"/>
    <property type="match status" value="1"/>
</dbReference>
<comment type="caution">
    <text evidence="4">The sequence shown here is derived from an EMBL/GenBank/DDBJ whole genome shotgun (WGS) entry which is preliminary data.</text>
</comment>
<evidence type="ECO:0000259" key="2">
    <source>
        <dbReference type="Pfam" id="PF04773"/>
    </source>
</evidence>